<evidence type="ECO:0008006" key="7">
    <source>
        <dbReference type="Google" id="ProtNLM"/>
    </source>
</evidence>
<dbReference type="Proteomes" id="UP001197093">
    <property type="component" value="Unassembled WGS sequence"/>
</dbReference>
<dbReference type="GO" id="GO:0071013">
    <property type="term" value="C:catalytic step 2 spliceosome"/>
    <property type="evidence" value="ECO:0007669"/>
    <property type="project" value="TreeGrafter"/>
</dbReference>
<dbReference type="Gene3D" id="1.25.40.10">
    <property type="entry name" value="Tetratricopeptide repeat domain"/>
    <property type="match status" value="1"/>
</dbReference>
<comment type="subcellular location">
    <subcellularLocation>
        <location evidence="1">Nucleus</location>
    </subcellularLocation>
</comment>
<dbReference type="GO" id="GO:0031048">
    <property type="term" value="P:regulatory ncRNA-mediated heterochromatin formation"/>
    <property type="evidence" value="ECO:0007669"/>
    <property type="project" value="TreeGrafter"/>
</dbReference>
<evidence type="ECO:0000313" key="6">
    <source>
        <dbReference type="Proteomes" id="UP001197093"/>
    </source>
</evidence>
<evidence type="ECO:0000313" key="5">
    <source>
        <dbReference type="EMBL" id="KAG7290333.1"/>
    </source>
</evidence>
<dbReference type="InterPro" id="IPR013633">
    <property type="entry name" value="NRDE-2"/>
</dbReference>
<organism evidence="5 6">
    <name type="scientific">Staphylotrichum longicolle</name>
    <dbReference type="NCBI Taxonomy" id="669026"/>
    <lineage>
        <taxon>Eukaryota</taxon>
        <taxon>Fungi</taxon>
        <taxon>Dikarya</taxon>
        <taxon>Ascomycota</taxon>
        <taxon>Pezizomycotina</taxon>
        <taxon>Sordariomycetes</taxon>
        <taxon>Sordariomycetidae</taxon>
        <taxon>Sordariales</taxon>
        <taxon>Chaetomiaceae</taxon>
        <taxon>Staphylotrichum</taxon>
    </lineage>
</organism>
<dbReference type="EMBL" id="JAHCVI010000001">
    <property type="protein sequence ID" value="KAG7290333.1"/>
    <property type="molecule type" value="Genomic_DNA"/>
</dbReference>
<dbReference type="AlphaFoldDB" id="A0AAD4F3W9"/>
<accession>A0AAD4F3W9</accession>
<keyword evidence="6" id="KW-1185">Reference proteome</keyword>
<sequence>MTKDLPERRGMMTGGIKTAAVTRPGIVEVTVNGSGHGQRKREGKGNENMSIDIQLTKVDGSGESRGPKTIPAPANDLFVLDKRGDPLILQYGTNDRSTIPSYYRFGAGRLIGSPGFLTLHRDGATEHASAPPLSTHLRAHPTDIPAWHRLIALQPALFSSQQPLHHHHPTDGGQQQQRTAEETKSLAELKVGLYQQALGHAADPADREALVLGMMAEAGRVWEEKVLVKKWDELVEKEKGRRGATWFGLWKGRLDFEMGRVGAFSVEAVRGEMVGRLRELGAELERDVGDGEQQGEVCEQVVYVFLRLTRLLGDAGFEELAVAAWQAVLEMVFCRPEEEGVSSAEAMVEAFGEFWESEVARVGEEGARGWRHFVEVGEGAVEPPEPRAEMHTDASKTADPFRAWAAAEQRRAEKARMPARTLDEGTDDDPFRVVMFSDIKDLLVWFPSTVLPLSKALLVEAFLVFCGLPPTGISGEQFAAMLKDPFVAGRGQGLDLDLDLDKNDAAATPDLSRLTPDFGQQGGGMAISPELLFSRDSWFRYLDKWSSIFQPGDTQVDVSWVLRTLGYLVKDCGVEDLAEYYLAMEWLNEPTGARKVAKGLLKKYSANTRLYNAYALLEWANSNPEVSSKVLSSATHLSLSSTSNHGQLLWNTWAWIHIESDQQEMALGRLCSSADKDFRGSTVSPALLLKTKSHFSSTRDYSLSSQELETATQYAESLMLLEYLAAEGGTEPASASQGNISAAMATIQTFTQELESRSLSSSRSHERLLQTAARLLYHHATHGPYRPTYLHTHLQRFIALFPRNALFLSLFAWSQPALRIIDDPVRTLLQDLSLSNPHIDSLAARRFAIRHEARAGTAHSVRAAFEAALESPACKGSVELWVAYVRFCCGRRELRAKAREVWYRAIGACPWAKEVYMLGFAVAGLGLGPGELRGVVEGMVEKGLRVHVDMEEFLAAKGGKVR</sequence>
<comment type="caution">
    <text evidence="5">The sequence shown here is derived from an EMBL/GenBank/DDBJ whole genome shotgun (WGS) entry which is preliminary data.</text>
</comment>
<dbReference type="GO" id="GO:1902369">
    <property type="term" value="P:negative regulation of RNA catabolic process"/>
    <property type="evidence" value="ECO:0007669"/>
    <property type="project" value="TreeGrafter"/>
</dbReference>
<name>A0AAD4F3W9_9PEZI</name>
<protein>
    <recommendedName>
        <fullName evidence="7">DUF1740-domain-containing protein</fullName>
    </recommendedName>
</protein>
<reference evidence="5" key="1">
    <citation type="submission" date="2023-02" db="EMBL/GenBank/DDBJ databases">
        <authorList>
            <person name="Palmer J.M."/>
        </authorList>
    </citation>
    <scope>NUCLEOTIDE SEQUENCE</scope>
    <source>
        <strain evidence="5">FW57</strain>
    </source>
</reference>
<dbReference type="PANTHER" id="PTHR13471:SF0">
    <property type="entry name" value="NUCLEAR EXOSOME REGULATOR NRDE2"/>
    <property type="match status" value="1"/>
</dbReference>
<evidence type="ECO:0000256" key="3">
    <source>
        <dbReference type="ARBA" id="ARBA00023242"/>
    </source>
</evidence>
<keyword evidence="3" id="KW-0539">Nucleus</keyword>
<evidence type="ECO:0000256" key="2">
    <source>
        <dbReference type="ARBA" id="ARBA00009265"/>
    </source>
</evidence>
<dbReference type="PANTHER" id="PTHR13471">
    <property type="entry name" value="TETRATRICOPEPTIDE-LIKE HELICAL"/>
    <property type="match status" value="1"/>
</dbReference>
<evidence type="ECO:0000256" key="1">
    <source>
        <dbReference type="ARBA" id="ARBA00004123"/>
    </source>
</evidence>
<feature type="region of interest" description="Disordered" evidence="4">
    <location>
        <begin position="162"/>
        <end position="182"/>
    </location>
</feature>
<dbReference type="Pfam" id="PF08424">
    <property type="entry name" value="NRDE-2"/>
    <property type="match status" value="1"/>
</dbReference>
<gene>
    <name evidence="5" type="ORF">NEMBOFW57_000333</name>
</gene>
<comment type="similarity">
    <text evidence="2">Belongs to the NRDE2 family.</text>
</comment>
<proteinExistence type="inferred from homology"/>
<evidence type="ECO:0000256" key="4">
    <source>
        <dbReference type="SAM" id="MobiDB-lite"/>
    </source>
</evidence>
<dbReference type="InterPro" id="IPR011990">
    <property type="entry name" value="TPR-like_helical_dom_sf"/>
</dbReference>